<dbReference type="PRINTS" id="PR00633">
    <property type="entry name" value="RCCNDNSATION"/>
</dbReference>
<gene>
    <name evidence="1" type="ORF">NezhNPV_ORF73</name>
</gene>
<name>A0AAN0LI75_9BACU</name>
<sequence>MVKIKKISSGADHFVLLSKCGRLYTMGNNEQNQLARPSRCLRYYNEMIPKYIQNNCIDAWATPYATFVKNKNDNRVYACGLNNHGQLGVYNILNNPISYMYHISCFIRNKYRYTGHVNCTNRCRYRKNMWWRNAYSVFVGNWRNIFLRQF</sequence>
<organism evidence="1">
    <name type="scientific">Nesodiprion zhejiangensis nucleopolyhedrovirus</name>
    <dbReference type="NCBI Taxonomy" id="3135970"/>
    <lineage>
        <taxon>Viruses</taxon>
        <taxon>Viruses incertae sedis</taxon>
        <taxon>Naldaviricetes</taxon>
        <taxon>Lefavirales</taxon>
        <taxon>Baculoviridae</taxon>
    </lineage>
</organism>
<dbReference type="SUPFAM" id="SSF50985">
    <property type="entry name" value="RCC1/BLIP-II"/>
    <property type="match status" value="1"/>
</dbReference>
<dbReference type="InterPro" id="IPR000408">
    <property type="entry name" value="Reg_chr_condens"/>
</dbReference>
<proteinExistence type="predicted"/>
<dbReference type="Gene3D" id="2.130.10.30">
    <property type="entry name" value="Regulator of chromosome condensation 1/beta-lactamase-inhibitor protein II"/>
    <property type="match status" value="1"/>
</dbReference>
<dbReference type="GO" id="GO:0005085">
    <property type="term" value="F:guanyl-nucleotide exchange factor activity"/>
    <property type="evidence" value="ECO:0007669"/>
    <property type="project" value="TreeGrafter"/>
</dbReference>
<evidence type="ECO:0000313" key="1">
    <source>
        <dbReference type="EMBL" id="WYD57118.1"/>
    </source>
</evidence>
<dbReference type="PANTHER" id="PTHR45982">
    <property type="entry name" value="REGULATOR OF CHROMOSOME CONDENSATION"/>
    <property type="match status" value="1"/>
</dbReference>
<dbReference type="InterPro" id="IPR009091">
    <property type="entry name" value="RCC1/BLIP-II"/>
</dbReference>
<protein>
    <submittedName>
        <fullName evidence="1">Uncharacterized protein</fullName>
    </submittedName>
</protein>
<dbReference type="Pfam" id="PF13540">
    <property type="entry name" value="RCC1_2"/>
    <property type="match status" value="1"/>
</dbReference>
<dbReference type="EMBL" id="OR723730">
    <property type="protein sequence ID" value="WYD57118.1"/>
    <property type="molecule type" value="Genomic_DNA"/>
</dbReference>
<dbReference type="InterPro" id="IPR051553">
    <property type="entry name" value="Ran_GTPase-activating"/>
</dbReference>
<reference evidence="1" key="1">
    <citation type="submission" date="2023-10" db="EMBL/GenBank/DDBJ databases">
        <authorList>
            <person name="Wang Q."/>
        </authorList>
    </citation>
    <scope>NUCLEOTIDE SEQUENCE</scope>
    <source>
        <strain evidence="1">BJZYA2014</strain>
    </source>
</reference>
<dbReference type="PANTHER" id="PTHR45982:SF1">
    <property type="entry name" value="REGULATOR OF CHROMOSOME CONDENSATION"/>
    <property type="match status" value="1"/>
</dbReference>
<accession>A0AAN0LI75</accession>